<evidence type="ECO:0000313" key="3">
    <source>
        <dbReference type="Proteomes" id="UP000323597"/>
    </source>
</evidence>
<protein>
    <submittedName>
        <fullName evidence="2">Uncharacterized protein</fullName>
    </submittedName>
</protein>
<name>A0A5D2VZ06_GOSMU</name>
<proteinExistence type="predicted"/>
<feature type="region of interest" description="Disordered" evidence="1">
    <location>
        <begin position="1"/>
        <end position="32"/>
    </location>
</feature>
<sequence>MSNKTKRVAMRKEEHNNQLRDKEAPRLTESGF</sequence>
<feature type="compositionally biased region" description="Basic and acidic residues" evidence="1">
    <location>
        <begin position="10"/>
        <end position="26"/>
    </location>
</feature>
<reference evidence="2 3" key="1">
    <citation type="submission" date="2019-07" db="EMBL/GenBank/DDBJ databases">
        <title>WGS assembly of Gossypium mustelinum.</title>
        <authorList>
            <person name="Chen Z.J."/>
            <person name="Sreedasyam A."/>
            <person name="Ando A."/>
            <person name="Song Q."/>
            <person name="De L."/>
            <person name="Hulse-Kemp A."/>
            <person name="Ding M."/>
            <person name="Ye W."/>
            <person name="Kirkbride R."/>
            <person name="Jenkins J."/>
            <person name="Plott C."/>
            <person name="Lovell J."/>
            <person name="Lin Y.-M."/>
            <person name="Vaughn R."/>
            <person name="Liu B."/>
            <person name="Li W."/>
            <person name="Simpson S."/>
            <person name="Scheffler B."/>
            <person name="Saski C."/>
            <person name="Grover C."/>
            <person name="Hu G."/>
            <person name="Conover J."/>
            <person name="Carlson J."/>
            <person name="Shu S."/>
            <person name="Boston L."/>
            <person name="Williams M."/>
            <person name="Peterson D."/>
            <person name="Mcgee K."/>
            <person name="Jones D."/>
            <person name="Wendel J."/>
            <person name="Stelly D."/>
            <person name="Grimwood J."/>
            <person name="Schmutz J."/>
        </authorList>
    </citation>
    <scope>NUCLEOTIDE SEQUENCE [LARGE SCALE GENOMIC DNA]</scope>
    <source>
        <strain evidence="2">1408120.09</strain>
    </source>
</reference>
<keyword evidence="3" id="KW-1185">Reference proteome</keyword>
<dbReference type="EMBL" id="CM017650">
    <property type="protein sequence ID" value="TYI94376.1"/>
    <property type="molecule type" value="Genomic_DNA"/>
</dbReference>
<evidence type="ECO:0000313" key="2">
    <source>
        <dbReference type="EMBL" id="TYI94376.1"/>
    </source>
</evidence>
<dbReference type="AlphaFoldDB" id="A0A5D2VZ06"/>
<dbReference type="Proteomes" id="UP000323597">
    <property type="component" value="Chromosome D02"/>
</dbReference>
<evidence type="ECO:0000256" key="1">
    <source>
        <dbReference type="SAM" id="MobiDB-lite"/>
    </source>
</evidence>
<accession>A0A5D2VZ06</accession>
<gene>
    <name evidence="2" type="ORF">E1A91_D02G199200v1</name>
</gene>
<organism evidence="2 3">
    <name type="scientific">Gossypium mustelinum</name>
    <name type="common">Cotton</name>
    <name type="synonym">Gossypium caicoense</name>
    <dbReference type="NCBI Taxonomy" id="34275"/>
    <lineage>
        <taxon>Eukaryota</taxon>
        <taxon>Viridiplantae</taxon>
        <taxon>Streptophyta</taxon>
        <taxon>Embryophyta</taxon>
        <taxon>Tracheophyta</taxon>
        <taxon>Spermatophyta</taxon>
        <taxon>Magnoliopsida</taxon>
        <taxon>eudicotyledons</taxon>
        <taxon>Gunneridae</taxon>
        <taxon>Pentapetalae</taxon>
        <taxon>rosids</taxon>
        <taxon>malvids</taxon>
        <taxon>Malvales</taxon>
        <taxon>Malvaceae</taxon>
        <taxon>Malvoideae</taxon>
        <taxon>Gossypium</taxon>
    </lineage>
</organism>